<evidence type="ECO:0008006" key="3">
    <source>
        <dbReference type="Google" id="ProtNLM"/>
    </source>
</evidence>
<keyword evidence="2" id="KW-1185">Reference proteome</keyword>
<protein>
    <recommendedName>
        <fullName evidence="3">Reverse transcriptase</fullName>
    </recommendedName>
</protein>
<comment type="caution">
    <text evidence="1">The sequence shown here is derived from an EMBL/GenBank/DDBJ whole genome shotgun (WGS) entry which is preliminary data.</text>
</comment>
<dbReference type="Proteomes" id="UP001314205">
    <property type="component" value="Unassembled WGS sequence"/>
</dbReference>
<gene>
    <name evidence="1" type="ORF">PARMNEM_LOCUS553</name>
</gene>
<dbReference type="AlphaFoldDB" id="A0AAV1K7H2"/>
<name>A0AAV1K7H2_9NEOP</name>
<proteinExistence type="predicted"/>
<sequence>MLQFLQRCQVDSRYIEVLKCLYSRATMAIRVQNRSTKCIQLQRDVRQCDVISPKVFTAALEDVFKLLDWKGYGIYVNSEYITHLLFADDIVLMARARKRY</sequence>
<organism evidence="1 2">
    <name type="scientific">Parnassius mnemosyne</name>
    <name type="common">clouded apollo</name>
    <dbReference type="NCBI Taxonomy" id="213953"/>
    <lineage>
        <taxon>Eukaryota</taxon>
        <taxon>Metazoa</taxon>
        <taxon>Ecdysozoa</taxon>
        <taxon>Arthropoda</taxon>
        <taxon>Hexapoda</taxon>
        <taxon>Insecta</taxon>
        <taxon>Pterygota</taxon>
        <taxon>Neoptera</taxon>
        <taxon>Endopterygota</taxon>
        <taxon>Lepidoptera</taxon>
        <taxon>Glossata</taxon>
        <taxon>Ditrysia</taxon>
        <taxon>Papilionoidea</taxon>
        <taxon>Papilionidae</taxon>
        <taxon>Parnassiinae</taxon>
        <taxon>Parnassini</taxon>
        <taxon>Parnassius</taxon>
        <taxon>Driopa</taxon>
    </lineage>
</organism>
<reference evidence="1 2" key="1">
    <citation type="submission" date="2023-11" db="EMBL/GenBank/DDBJ databases">
        <authorList>
            <person name="Hedman E."/>
            <person name="Englund M."/>
            <person name="Stromberg M."/>
            <person name="Nyberg Akerstrom W."/>
            <person name="Nylinder S."/>
            <person name="Jareborg N."/>
            <person name="Kallberg Y."/>
            <person name="Kronander E."/>
        </authorList>
    </citation>
    <scope>NUCLEOTIDE SEQUENCE [LARGE SCALE GENOMIC DNA]</scope>
</reference>
<evidence type="ECO:0000313" key="2">
    <source>
        <dbReference type="Proteomes" id="UP001314205"/>
    </source>
</evidence>
<evidence type="ECO:0000313" key="1">
    <source>
        <dbReference type="EMBL" id="CAK1578478.1"/>
    </source>
</evidence>
<accession>A0AAV1K7H2</accession>
<dbReference type="EMBL" id="CAVLGL010000001">
    <property type="protein sequence ID" value="CAK1578478.1"/>
    <property type="molecule type" value="Genomic_DNA"/>
</dbReference>